<accession>A0AA47KVQ0</accession>
<evidence type="ECO:0000313" key="2">
    <source>
        <dbReference type="Proteomes" id="UP000192161"/>
    </source>
</evidence>
<protein>
    <submittedName>
        <fullName evidence="1">Uncharacterized protein</fullName>
    </submittedName>
</protein>
<reference evidence="1 2" key="1">
    <citation type="journal article" date="2017" name="BMC Genomics">
        <title>Comparative and functional genomics of the Lactococcus lactis taxon; insights into evolution and niche adaptation.</title>
        <authorList>
            <person name="Kelleher P."/>
            <person name="Bottacini F."/>
            <person name="Mahony J."/>
            <person name="Kilcawley K.N."/>
            <person name="van Sinderen D."/>
        </authorList>
    </citation>
    <scope>NUCLEOTIDE SEQUENCE [LARGE SCALE GENOMIC DNA]</scope>
    <source>
        <strain evidence="1 2">JM3</strain>
    </source>
</reference>
<dbReference type="Proteomes" id="UP000192161">
    <property type="component" value="Chromosome"/>
</dbReference>
<sequence length="67" mass="7719">MTVEPKILWKSAKEAFSRMILQDELDNNSRLHKLVKFGPSAFKQSDYGLADELKNFLSVKSMLLGFR</sequence>
<dbReference type="AlphaFoldDB" id="A0AA47KVQ0"/>
<gene>
    <name evidence="1" type="ORF">LLJM3_02920</name>
</gene>
<organism evidence="1 2">
    <name type="scientific">Lactococcus lactis subsp. cremoris</name>
    <name type="common">Streptococcus cremoris</name>
    <dbReference type="NCBI Taxonomy" id="1359"/>
    <lineage>
        <taxon>Bacteria</taxon>
        <taxon>Bacillati</taxon>
        <taxon>Bacillota</taxon>
        <taxon>Bacilli</taxon>
        <taxon>Lactobacillales</taxon>
        <taxon>Streptococcaceae</taxon>
        <taxon>Lactococcus</taxon>
    </lineage>
</organism>
<dbReference type="RefSeq" id="WP_011675990.1">
    <property type="nucleotide sequence ID" value="NZ_CP015901.2"/>
</dbReference>
<name>A0AA47KVQ0_LACLC</name>
<evidence type="ECO:0000313" key="1">
    <source>
        <dbReference type="EMBL" id="WGL39567.1"/>
    </source>
</evidence>
<proteinExistence type="predicted"/>
<dbReference type="EMBL" id="CP015901">
    <property type="protein sequence ID" value="WGL39567.1"/>
    <property type="molecule type" value="Genomic_DNA"/>
</dbReference>